<dbReference type="OrthoDB" id="3868008at2"/>
<accession>A0A2U9P903</accession>
<evidence type="ECO:0000313" key="3">
    <source>
        <dbReference type="Proteomes" id="UP000247634"/>
    </source>
</evidence>
<feature type="compositionally biased region" description="Low complexity" evidence="1">
    <location>
        <begin position="387"/>
        <end position="404"/>
    </location>
</feature>
<evidence type="ECO:0000313" key="2">
    <source>
        <dbReference type="EMBL" id="AWT45993.1"/>
    </source>
</evidence>
<proteinExistence type="predicted"/>
<evidence type="ECO:0000256" key="1">
    <source>
        <dbReference type="SAM" id="MobiDB-lite"/>
    </source>
</evidence>
<protein>
    <submittedName>
        <fullName evidence="2">Uncharacterized protein</fullName>
    </submittedName>
</protein>
<feature type="compositionally biased region" description="Pro residues" evidence="1">
    <location>
        <begin position="283"/>
        <end position="300"/>
    </location>
</feature>
<feature type="compositionally biased region" description="Basic and acidic residues" evidence="1">
    <location>
        <begin position="364"/>
        <end position="376"/>
    </location>
</feature>
<dbReference type="RefSeq" id="WP_110631821.1">
    <property type="nucleotide sequence ID" value="NZ_CP029788.1"/>
</dbReference>
<dbReference type="KEGG" id="sact:DMT42_29360"/>
<dbReference type="AlphaFoldDB" id="A0A2U9P903"/>
<organism evidence="2 3">
    <name type="scientific">Streptomyces actuosus</name>
    <dbReference type="NCBI Taxonomy" id="1885"/>
    <lineage>
        <taxon>Bacteria</taxon>
        <taxon>Bacillati</taxon>
        <taxon>Actinomycetota</taxon>
        <taxon>Actinomycetes</taxon>
        <taxon>Kitasatosporales</taxon>
        <taxon>Streptomycetaceae</taxon>
        <taxon>Streptomyces</taxon>
    </lineage>
</organism>
<reference evidence="2 3" key="1">
    <citation type="submission" date="2018-06" db="EMBL/GenBank/DDBJ databases">
        <title>The complete genome sequence of a nosiheptide producer Streptomyces actuosus ATCC 25421: deducing the ability of producing a new class III lantibiotics.</title>
        <authorList>
            <person name="Liu W."/>
            <person name="Sun F."/>
            <person name="Hu Y."/>
        </authorList>
    </citation>
    <scope>NUCLEOTIDE SEQUENCE [LARGE SCALE GENOMIC DNA]</scope>
    <source>
        <strain evidence="2 3">ATCC 25421</strain>
    </source>
</reference>
<feature type="region of interest" description="Disordered" evidence="1">
    <location>
        <begin position="282"/>
        <end position="426"/>
    </location>
</feature>
<sequence>MTSGQEEELVIPENLAGPFLHERKVGGRGFRHMGAQVASVLYYQDGGHSVITARGADHRDRISRWSRPSSVCEVACGRHTTSFALKLPAHGSATFFETRVKLRWEVVDYRLVVEKRLFSVEEDLGPEIVDRLQGVTSRYSVDQAHEANQAVRLDIEAGRWADLGREVGLRTKVFVEVGTDRTQIGFVSQSRKDEAEAQRVSARFRGFAAIAHGTDAEKYAYLMASGGTAEVGRLIKMMLESQAEEQRANREFLVRMAHEGRVNTPELDAYIRRMVLPGQPAGQLPPPALEPRAALPPAPVAPAATAAARQDWPDAPAAGDVDAYDTPERGTARTAGPPRQEEDDWWGEPQEVVAYETGPAAARDGYDTSAHLDGHGYAHAYGGSSPGAGRAESAAGSASGAGSREGAGEDDDIWGDPSDGAPGGGR</sequence>
<keyword evidence="3" id="KW-1185">Reference proteome</keyword>
<dbReference type="EMBL" id="CP029788">
    <property type="protein sequence ID" value="AWT45993.1"/>
    <property type="molecule type" value="Genomic_DNA"/>
</dbReference>
<dbReference type="Proteomes" id="UP000247634">
    <property type="component" value="Chromosome"/>
</dbReference>
<gene>
    <name evidence="2" type="ORF">DMT42_29360</name>
</gene>
<name>A0A2U9P903_STRAS</name>